<dbReference type="PANTHER" id="PTHR32182">
    <property type="entry name" value="DNA REPLICATION AND REPAIR PROTEIN RECF"/>
    <property type="match status" value="1"/>
</dbReference>
<dbReference type="GO" id="GO:0005524">
    <property type="term" value="F:ATP binding"/>
    <property type="evidence" value="ECO:0007669"/>
    <property type="project" value="InterPro"/>
</dbReference>
<organism evidence="4 5">
    <name type="scientific">Chondromyces apiculatus DSM 436</name>
    <dbReference type="NCBI Taxonomy" id="1192034"/>
    <lineage>
        <taxon>Bacteria</taxon>
        <taxon>Pseudomonadati</taxon>
        <taxon>Myxococcota</taxon>
        <taxon>Polyangia</taxon>
        <taxon>Polyangiales</taxon>
        <taxon>Polyangiaceae</taxon>
        <taxon>Chondromyces</taxon>
    </lineage>
</organism>
<feature type="region of interest" description="Disordered" evidence="1">
    <location>
        <begin position="137"/>
        <end position="167"/>
    </location>
</feature>
<dbReference type="SUPFAM" id="SSF52540">
    <property type="entry name" value="P-loop containing nucleoside triphosphate hydrolases"/>
    <property type="match status" value="1"/>
</dbReference>
<comment type="caution">
    <text evidence="4">The sequence shown here is derived from an EMBL/GenBank/DDBJ whole genome shotgun (WGS) entry which is preliminary data.</text>
</comment>
<evidence type="ECO:0000259" key="2">
    <source>
        <dbReference type="Pfam" id="PF13175"/>
    </source>
</evidence>
<accession>A0A017TDS6</accession>
<dbReference type="eggNOG" id="COG4637">
    <property type="taxonomic scope" value="Bacteria"/>
</dbReference>
<feature type="domain" description="Endonuclease GajA/Old nuclease/RecF-like AAA" evidence="2">
    <location>
        <begin position="1"/>
        <end position="44"/>
    </location>
</feature>
<dbReference type="InterPro" id="IPR003959">
    <property type="entry name" value="ATPase_AAA_core"/>
</dbReference>
<dbReference type="InterPro" id="IPR041685">
    <property type="entry name" value="AAA_GajA/Old/RecF-like"/>
</dbReference>
<evidence type="ECO:0000313" key="5">
    <source>
        <dbReference type="Proteomes" id="UP000019678"/>
    </source>
</evidence>
<proteinExistence type="predicted"/>
<dbReference type="AlphaFoldDB" id="A0A017TDS6"/>
<dbReference type="PANTHER" id="PTHR32182:SF25">
    <property type="entry name" value="SLR1056 PROTEIN"/>
    <property type="match status" value="1"/>
</dbReference>
<dbReference type="Gene3D" id="3.40.50.300">
    <property type="entry name" value="P-loop containing nucleotide triphosphate hydrolases"/>
    <property type="match status" value="1"/>
</dbReference>
<dbReference type="Pfam" id="PF13175">
    <property type="entry name" value="AAA_15"/>
    <property type="match status" value="1"/>
</dbReference>
<evidence type="ECO:0000256" key="1">
    <source>
        <dbReference type="SAM" id="MobiDB-lite"/>
    </source>
</evidence>
<dbReference type="RefSeq" id="WP_044239108.1">
    <property type="nucleotide sequence ID" value="NZ_ASRX01000014.1"/>
</dbReference>
<dbReference type="EMBL" id="ASRX01000014">
    <property type="protein sequence ID" value="EYF06766.1"/>
    <property type="molecule type" value="Genomic_DNA"/>
</dbReference>
<dbReference type="PIRSF" id="PIRSF029347">
    <property type="entry name" value="RecF"/>
    <property type="match status" value="1"/>
</dbReference>
<reference evidence="4 5" key="1">
    <citation type="submission" date="2013-05" db="EMBL/GenBank/DDBJ databases">
        <title>Genome assembly of Chondromyces apiculatus DSM 436.</title>
        <authorList>
            <person name="Sharma G."/>
            <person name="Khatri I."/>
            <person name="Kaur C."/>
            <person name="Mayilraj S."/>
            <person name="Subramanian S."/>
        </authorList>
    </citation>
    <scope>NUCLEOTIDE SEQUENCE [LARGE SCALE GENOMIC DNA]</scope>
    <source>
        <strain evidence="4 5">DSM 436</strain>
    </source>
</reference>
<dbReference type="GO" id="GO:0016887">
    <property type="term" value="F:ATP hydrolysis activity"/>
    <property type="evidence" value="ECO:0007669"/>
    <property type="project" value="InterPro"/>
</dbReference>
<feature type="domain" description="ATPase AAA-type core" evidence="3">
    <location>
        <begin position="251"/>
        <end position="347"/>
    </location>
</feature>
<evidence type="ECO:0000259" key="3">
    <source>
        <dbReference type="Pfam" id="PF13304"/>
    </source>
</evidence>
<gene>
    <name evidence="4" type="ORF">CAP_1463</name>
</gene>
<protein>
    <recommendedName>
        <fullName evidence="6">ATPase AAA-type core domain-containing protein</fullName>
    </recommendedName>
</protein>
<dbReference type="InterPro" id="IPR014555">
    <property type="entry name" value="RecF-like"/>
</dbReference>
<sequence>MLTSLRLRNFKSFSDQTVELSPLTVLLGASASGKSNFLDAIRLLQGIGLDLPLADVLRGRTEGGRGIWPGLRGSAEEVARGREKVFTLESCWTLGRQVLTHEISVRVGAEPLVEHESVRAEGLGVLFDTPAASLKGWDGLAPGSSPSTSKRARGLRPSNDRHPARRSLLGQIEHHRGRGEGVRLNDVVEQCHALQQAMRNTISLDLQPAHMRGYAHRSLDHLGTTGEHLSAILHRICQDPSRKADLTAKLSALYAPEQVDIDFVETDLGDVMVRLVEQDGTRISARSLSDGTLRVLGLIAAVMTAPEGARILIEALEQGVHPAQAGLLVQILEGATGAGGSQIVATTYAPSTLQALSQEARGRAVAFGRRAGTEGTVAQRLGAIPGIEALLEKGAETLFSAR</sequence>
<evidence type="ECO:0008006" key="6">
    <source>
        <dbReference type="Google" id="ProtNLM"/>
    </source>
</evidence>
<dbReference type="GO" id="GO:0000731">
    <property type="term" value="P:DNA synthesis involved in DNA repair"/>
    <property type="evidence" value="ECO:0007669"/>
    <property type="project" value="TreeGrafter"/>
</dbReference>
<dbReference type="Proteomes" id="UP000019678">
    <property type="component" value="Unassembled WGS sequence"/>
</dbReference>
<dbReference type="InterPro" id="IPR027417">
    <property type="entry name" value="P-loop_NTPase"/>
</dbReference>
<dbReference type="Pfam" id="PF13304">
    <property type="entry name" value="AAA_21"/>
    <property type="match status" value="1"/>
</dbReference>
<dbReference type="STRING" id="1192034.CAP_1463"/>
<name>A0A017TDS6_9BACT</name>
<dbReference type="OrthoDB" id="127554at2"/>
<keyword evidence="5" id="KW-1185">Reference proteome</keyword>
<evidence type="ECO:0000313" key="4">
    <source>
        <dbReference type="EMBL" id="EYF06766.1"/>
    </source>
</evidence>
<dbReference type="GO" id="GO:0006302">
    <property type="term" value="P:double-strand break repair"/>
    <property type="evidence" value="ECO:0007669"/>
    <property type="project" value="TreeGrafter"/>
</dbReference>